<proteinExistence type="predicted"/>
<name>A0A0D0PR31_KITGR</name>
<dbReference type="EMBL" id="JXZB01000004">
    <property type="protein sequence ID" value="KIQ62847.1"/>
    <property type="molecule type" value="Genomic_DNA"/>
</dbReference>
<reference evidence="1 2" key="1">
    <citation type="submission" date="2015-02" db="EMBL/GenBank/DDBJ databases">
        <title>Draft genome sequence of Kitasatospora griseola MF730-N6, a bafilomycin, terpentecin and satosporin producer.</title>
        <authorList>
            <person name="Arens J.C."/>
            <person name="Haltli B."/>
            <person name="Kerr R.G."/>
        </authorList>
    </citation>
    <scope>NUCLEOTIDE SEQUENCE [LARGE SCALE GENOMIC DNA]</scope>
    <source>
        <strain evidence="1 2">MF730-N6</strain>
    </source>
</reference>
<dbReference type="AlphaFoldDB" id="A0A0D0PR31"/>
<gene>
    <name evidence="1" type="ORF">TR51_28465</name>
</gene>
<dbReference type="RefSeq" id="WP_043915123.1">
    <property type="nucleotide sequence ID" value="NZ_JXZB01000004.1"/>
</dbReference>
<evidence type="ECO:0000313" key="2">
    <source>
        <dbReference type="Proteomes" id="UP000032066"/>
    </source>
</evidence>
<sequence>MSNPERLREGLARHLHRDSIQDGLWRYLEDRGYVGEAELKSLREGIEYLYSEVRAMQTAVLPDRGDAVELRAPRDATTRARIDALSAIYAAWSARDAESFRARYLIRTDDRAAMRAYAAGGSHPGYALLDDEAVTAWVIDKLKAHADGKDPDEYIFELIRQQTPGDRDLVVVLDFMSDGRPVRQSVPRSSALGELAELSQKLAEHYRWHPAWATQFVLAGIQPTVLAYTASAEISYGVGGAATTRVTLTLDPALTPEQVAELYGQLRTAMQPEPPQRAQSLRSCRLAEHVGPHLLHHPVNAQDTKRRGRPRRADPPGTFVYYVDPVDCTWQDLRRTWNARYPSTGEDGKPWRYDSQSNFIRDAQRAFLRLLDPRWSRPGERLRSRP</sequence>
<protein>
    <submittedName>
        <fullName evidence="1">Uncharacterized protein</fullName>
    </submittedName>
</protein>
<comment type="caution">
    <text evidence="1">The sequence shown here is derived from an EMBL/GenBank/DDBJ whole genome shotgun (WGS) entry which is preliminary data.</text>
</comment>
<evidence type="ECO:0000313" key="1">
    <source>
        <dbReference type="EMBL" id="KIQ62847.1"/>
    </source>
</evidence>
<accession>A0A0D0PR31</accession>
<keyword evidence="2" id="KW-1185">Reference proteome</keyword>
<dbReference type="Proteomes" id="UP000032066">
    <property type="component" value="Unassembled WGS sequence"/>
</dbReference>
<dbReference type="OrthoDB" id="4351082at2"/>
<organism evidence="1 2">
    <name type="scientific">Kitasatospora griseola</name>
    <name type="common">Streptomyces griseolosporeus</name>
    <dbReference type="NCBI Taxonomy" id="2064"/>
    <lineage>
        <taxon>Bacteria</taxon>
        <taxon>Bacillati</taxon>
        <taxon>Actinomycetota</taxon>
        <taxon>Actinomycetes</taxon>
        <taxon>Kitasatosporales</taxon>
        <taxon>Streptomycetaceae</taxon>
        <taxon>Kitasatospora</taxon>
    </lineage>
</organism>
<dbReference type="PATRIC" id="fig|2064.6.peg.6036"/>